<dbReference type="RefSeq" id="WP_223406981.1">
    <property type="nucleotide sequence ID" value="NZ_JAGSHT010000013.1"/>
</dbReference>
<dbReference type="EMBL" id="JAGSHT010000013">
    <property type="protein sequence ID" value="MBZ2197308.1"/>
    <property type="molecule type" value="Genomic_DNA"/>
</dbReference>
<gene>
    <name evidence="2" type="ORF">KCQ71_14175</name>
</gene>
<evidence type="ECO:0000313" key="3">
    <source>
        <dbReference type="Proteomes" id="UP000826651"/>
    </source>
</evidence>
<organism evidence="2 3">
    <name type="scientific">Occultella gossypii</name>
    <dbReference type="NCBI Taxonomy" id="2800820"/>
    <lineage>
        <taxon>Bacteria</taxon>
        <taxon>Bacillati</taxon>
        <taxon>Actinomycetota</taxon>
        <taxon>Actinomycetes</taxon>
        <taxon>Micrococcales</taxon>
        <taxon>Ruaniaceae</taxon>
        <taxon>Occultella</taxon>
    </lineage>
</organism>
<dbReference type="InterPro" id="IPR036388">
    <property type="entry name" value="WH-like_DNA-bd_sf"/>
</dbReference>
<dbReference type="InterPro" id="IPR036390">
    <property type="entry name" value="WH_DNA-bd_sf"/>
</dbReference>
<evidence type="ECO:0000313" key="2">
    <source>
        <dbReference type="EMBL" id="MBZ2197308.1"/>
    </source>
</evidence>
<feature type="domain" description="Transcription regulator PadR N-terminal" evidence="1">
    <location>
        <begin position="37"/>
        <end position="111"/>
    </location>
</feature>
<sequence>MAGTGPGPGPAELTDYESHVLASWTDTHKKSALMLLILLALVEGPGWSAQVRDFISGATGGRLAVDEQSLHRALRRVEGLNLITHAAQPAPGTGAKRKVYELTASGGRVLSAYLDGPLGYLSSPDYLGAVAVLRSTATAPSVPERGVAQGVSPVG</sequence>
<dbReference type="InterPro" id="IPR052509">
    <property type="entry name" value="Metal_resp_DNA-bind_regulator"/>
</dbReference>
<proteinExistence type="predicted"/>
<dbReference type="PANTHER" id="PTHR33169:SF14">
    <property type="entry name" value="TRANSCRIPTIONAL REGULATOR RV3488"/>
    <property type="match status" value="1"/>
</dbReference>
<accession>A0ABS7SBQ5</accession>
<dbReference type="PANTHER" id="PTHR33169">
    <property type="entry name" value="PADR-FAMILY TRANSCRIPTIONAL REGULATOR"/>
    <property type="match status" value="1"/>
</dbReference>
<protein>
    <submittedName>
        <fullName evidence="2">Helix-turn-helix transcriptional regulator</fullName>
    </submittedName>
</protein>
<dbReference type="Gene3D" id="1.10.10.10">
    <property type="entry name" value="Winged helix-like DNA-binding domain superfamily/Winged helix DNA-binding domain"/>
    <property type="match status" value="1"/>
</dbReference>
<dbReference type="InterPro" id="IPR005149">
    <property type="entry name" value="Tscrpt_reg_PadR_N"/>
</dbReference>
<comment type="caution">
    <text evidence="2">The sequence shown here is derived from an EMBL/GenBank/DDBJ whole genome shotgun (WGS) entry which is preliminary data.</text>
</comment>
<dbReference type="SUPFAM" id="SSF46785">
    <property type="entry name" value="Winged helix' DNA-binding domain"/>
    <property type="match status" value="1"/>
</dbReference>
<evidence type="ECO:0000259" key="1">
    <source>
        <dbReference type="Pfam" id="PF03551"/>
    </source>
</evidence>
<reference evidence="2 3" key="1">
    <citation type="submission" date="2021-04" db="EMBL/GenBank/DDBJ databases">
        <title>Ruania sp. nov., isolated from sandy soil of mangrove forest.</title>
        <authorList>
            <person name="Ge X."/>
            <person name="Huang R."/>
            <person name="Liu W."/>
        </authorList>
    </citation>
    <scope>NUCLEOTIDE SEQUENCE [LARGE SCALE GENOMIC DNA]</scope>
    <source>
        <strain evidence="2 3">N2-46</strain>
    </source>
</reference>
<dbReference type="Proteomes" id="UP000826651">
    <property type="component" value="Unassembled WGS sequence"/>
</dbReference>
<dbReference type="Pfam" id="PF03551">
    <property type="entry name" value="PadR"/>
    <property type="match status" value="1"/>
</dbReference>
<keyword evidence="3" id="KW-1185">Reference proteome</keyword>
<name>A0ABS7SBQ5_9MICO</name>